<dbReference type="GO" id="GO:0016020">
    <property type="term" value="C:membrane"/>
    <property type="evidence" value="ECO:0007669"/>
    <property type="project" value="UniProtKB-SubCell"/>
</dbReference>
<feature type="domain" description="GGDEF" evidence="9">
    <location>
        <begin position="462"/>
        <end position="596"/>
    </location>
</feature>
<dbReference type="PROSITE" id="PS50112">
    <property type="entry name" value="PAS"/>
    <property type="match status" value="1"/>
</dbReference>
<feature type="domain" description="CHASE" evidence="7">
    <location>
        <begin position="74"/>
        <end position="223"/>
    </location>
</feature>
<evidence type="ECO:0000259" key="6">
    <source>
        <dbReference type="PROSITE" id="PS50112"/>
    </source>
</evidence>
<dbReference type="SMART" id="SM00267">
    <property type="entry name" value="GGDEF"/>
    <property type="match status" value="1"/>
</dbReference>
<dbReference type="InterPro" id="IPR029787">
    <property type="entry name" value="Nucleotide_cyclase"/>
</dbReference>
<dbReference type="CDD" id="cd00130">
    <property type="entry name" value="PAS"/>
    <property type="match status" value="1"/>
</dbReference>
<dbReference type="PROSITE" id="PS50839">
    <property type="entry name" value="CHASE"/>
    <property type="match status" value="1"/>
</dbReference>
<dbReference type="Gene3D" id="3.20.20.450">
    <property type="entry name" value="EAL domain"/>
    <property type="match status" value="1"/>
</dbReference>
<sequence length="855" mass="92469">MPTEWRISYRHGLWVTIGVGVVLSFALLAAGLRIDASRQKVRDDAARVAASSALRAQVDALESSVRDLAGLFVASHNVEPDEFQAFVRPMLPRSNANALVFLRDVTEAERPAFEREQGAPIRELAPDGSVRVAGHRSRYIVVVRAAFASRGIDLIGIDALSQQGRRGTIERAERAGSPTATGSVALARNGERGTIVFTPVMTGSGQRGFVAGTYSYRVLFNALRHALARDVSFRVASGASVVGAVGHVPRDAERAHLSFGGQAFDVSVAAPPEGGLRFGPLGFAVGLLLTTLALILQNAMRSRRRLAIRDARLTEAFEASPVGQGLAFRDGHFARVNPALCAVTGLDRDELCRRSAVDLVHPADRDRAQELVERALNEPATAVGGEVRLLAADGVTRWAQMHFTRLDDEELGSPLLTQVIDVSERRGLEVELRHQAEHDALTELLNRRGFQRRLGALLDHGSPGAVMLIDLDHFKAINDTLGHHVGDQVIHAAGAALRHSLRAEDIVARIGGDEFAVLLPGADRERAEATAERLVHAVATEARVEDMGGGHGVSASVGVAMLEGQFATADDALMAADLAMYDAKHAGRRRTAFYEDGEASSTRSRLQWVDRIRSALAEERLTLHAQPIVDLESGHVHHEILLRMLDTDGELIAPGSFLPIAEQFGLMGEIDRWVVTRAIAQIAQHPERDLVFEINLSGSSLGSPELLDAIRTALAVGNVDPSRVIFEITETAAVTNFEQADAFARELSGLGCRFALDDFGVGFGSFAYVKHLPFDYLKIDGEFVRHSATSPSDRVILESLIHAARGLGKRTIAEYVEDAETVALLRELGVDMVQGFHTGGPRDLDEVIAEAPRLV</sequence>
<dbReference type="PROSITE" id="PS50887">
    <property type="entry name" value="GGDEF"/>
    <property type="match status" value="1"/>
</dbReference>
<dbReference type="InterPro" id="IPR035965">
    <property type="entry name" value="PAS-like_dom_sf"/>
</dbReference>
<feature type="domain" description="PAS" evidence="6">
    <location>
        <begin position="309"/>
        <end position="379"/>
    </location>
</feature>
<keyword evidence="2 5" id="KW-0812">Transmembrane</keyword>
<keyword evidence="3 5" id="KW-1133">Transmembrane helix</keyword>
<dbReference type="SUPFAM" id="SSF141868">
    <property type="entry name" value="EAL domain-like"/>
    <property type="match status" value="1"/>
</dbReference>
<dbReference type="GO" id="GO:0007165">
    <property type="term" value="P:signal transduction"/>
    <property type="evidence" value="ECO:0007669"/>
    <property type="project" value="UniProtKB-ARBA"/>
</dbReference>
<evidence type="ECO:0000259" key="8">
    <source>
        <dbReference type="PROSITE" id="PS50883"/>
    </source>
</evidence>
<dbReference type="Pfam" id="PF03924">
    <property type="entry name" value="CHASE"/>
    <property type="match status" value="1"/>
</dbReference>
<protein>
    <submittedName>
        <fullName evidence="10">EAL domain-containing protein</fullName>
    </submittedName>
</protein>
<dbReference type="CDD" id="cd01949">
    <property type="entry name" value="GGDEF"/>
    <property type="match status" value="1"/>
</dbReference>
<keyword evidence="4 5" id="KW-0472">Membrane</keyword>
<dbReference type="InterPro" id="IPR013655">
    <property type="entry name" value="PAS_fold_3"/>
</dbReference>
<dbReference type="InterPro" id="IPR043128">
    <property type="entry name" value="Rev_trsase/Diguanyl_cyclase"/>
</dbReference>
<dbReference type="Pfam" id="PF00990">
    <property type="entry name" value="GGDEF"/>
    <property type="match status" value="1"/>
</dbReference>
<dbReference type="SUPFAM" id="SSF55073">
    <property type="entry name" value="Nucleotide cyclase"/>
    <property type="match status" value="1"/>
</dbReference>
<evidence type="ECO:0000313" key="11">
    <source>
        <dbReference type="Proteomes" id="UP001149140"/>
    </source>
</evidence>
<dbReference type="GO" id="GO:0003824">
    <property type="term" value="F:catalytic activity"/>
    <property type="evidence" value="ECO:0007669"/>
    <property type="project" value="UniProtKB-ARBA"/>
</dbReference>
<dbReference type="SMART" id="SM00091">
    <property type="entry name" value="PAS"/>
    <property type="match status" value="1"/>
</dbReference>
<feature type="transmembrane region" description="Helical" evidence="5">
    <location>
        <begin position="278"/>
        <end position="296"/>
    </location>
</feature>
<proteinExistence type="predicted"/>
<dbReference type="Pfam" id="PF00563">
    <property type="entry name" value="EAL"/>
    <property type="match status" value="1"/>
</dbReference>
<evidence type="ECO:0000313" key="10">
    <source>
        <dbReference type="EMBL" id="MDA0166951.1"/>
    </source>
</evidence>
<reference evidence="10" key="1">
    <citation type="submission" date="2022-10" db="EMBL/GenBank/DDBJ databases">
        <title>The WGS of Solirubrobacter ginsenosidimutans DSM 21036.</title>
        <authorList>
            <person name="Jiang Z."/>
        </authorList>
    </citation>
    <scope>NUCLEOTIDE SEQUENCE</scope>
    <source>
        <strain evidence="10">DSM 21036</strain>
    </source>
</reference>
<evidence type="ECO:0000256" key="5">
    <source>
        <dbReference type="SAM" id="Phobius"/>
    </source>
</evidence>
<organism evidence="10 11">
    <name type="scientific">Solirubrobacter ginsenosidimutans</name>
    <dbReference type="NCBI Taxonomy" id="490573"/>
    <lineage>
        <taxon>Bacteria</taxon>
        <taxon>Bacillati</taxon>
        <taxon>Actinomycetota</taxon>
        <taxon>Thermoleophilia</taxon>
        <taxon>Solirubrobacterales</taxon>
        <taxon>Solirubrobacteraceae</taxon>
        <taxon>Solirubrobacter</taxon>
    </lineage>
</organism>
<dbReference type="InterPro" id="IPR006189">
    <property type="entry name" value="CHASE_dom"/>
</dbReference>
<dbReference type="Gene3D" id="3.30.70.270">
    <property type="match status" value="1"/>
</dbReference>
<comment type="subcellular location">
    <subcellularLocation>
        <location evidence="1">Membrane</location>
    </subcellularLocation>
</comment>
<dbReference type="SMART" id="SM00052">
    <property type="entry name" value="EAL"/>
    <property type="match status" value="1"/>
</dbReference>
<dbReference type="AlphaFoldDB" id="A0A9X3S8F5"/>
<dbReference type="InterPro" id="IPR000160">
    <property type="entry name" value="GGDEF_dom"/>
</dbReference>
<dbReference type="InterPro" id="IPR035919">
    <property type="entry name" value="EAL_sf"/>
</dbReference>
<evidence type="ECO:0000256" key="4">
    <source>
        <dbReference type="ARBA" id="ARBA00023136"/>
    </source>
</evidence>
<dbReference type="RefSeq" id="WP_270046204.1">
    <property type="nucleotide sequence ID" value="NZ_JAPDOD010000082.1"/>
</dbReference>
<dbReference type="SUPFAM" id="SSF55785">
    <property type="entry name" value="PYP-like sensor domain (PAS domain)"/>
    <property type="match status" value="1"/>
</dbReference>
<dbReference type="Proteomes" id="UP001149140">
    <property type="component" value="Unassembled WGS sequence"/>
</dbReference>
<feature type="transmembrane region" description="Helical" evidence="5">
    <location>
        <begin position="12"/>
        <end position="32"/>
    </location>
</feature>
<name>A0A9X3S8F5_9ACTN</name>
<dbReference type="NCBIfam" id="TIGR00229">
    <property type="entry name" value="sensory_box"/>
    <property type="match status" value="1"/>
</dbReference>
<dbReference type="InterPro" id="IPR001633">
    <property type="entry name" value="EAL_dom"/>
</dbReference>
<dbReference type="SMART" id="SM01079">
    <property type="entry name" value="CHASE"/>
    <property type="match status" value="1"/>
</dbReference>
<dbReference type="EMBL" id="JAPDOD010000082">
    <property type="protein sequence ID" value="MDA0166951.1"/>
    <property type="molecule type" value="Genomic_DNA"/>
</dbReference>
<dbReference type="InterPro" id="IPR000014">
    <property type="entry name" value="PAS"/>
</dbReference>
<dbReference type="FunFam" id="3.30.70.270:FF:000001">
    <property type="entry name" value="Diguanylate cyclase domain protein"/>
    <property type="match status" value="1"/>
</dbReference>
<feature type="domain" description="EAL" evidence="8">
    <location>
        <begin position="605"/>
        <end position="855"/>
    </location>
</feature>
<evidence type="ECO:0000256" key="3">
    <source>
        <dbReference type="ARBA" id="ARBA00022989"/>
    </source>
</evidence>
<dbReference type="Pfam" id="PF08447">
    <property type="entry name" value="PAS_3"/>
    <property type="match status" value="1"/>
</dbReference>
<dbReference type="PROSITE" id="PS50883">
    <property type="entry name" value="EAL"/>
    <property type="match status" value="1"/>
</dbReference>
<accession>A0A9X3S8F5</accession>
<dbReference type="PANTHER" id="PTHR44757">
    <property type="entry name" value="DIGUANYLATE CYCLASE DGCP"/>
    <property type="match status" value="1"/>
</dbReference>
<dbReference type="InterPro" id="IPR042240">
    <property type="entry name" value="CHASE_sf"/>
</dbReference>
<evidence type="ECO:0000259" key="9">
    <source>
        <dbReference type="PROSITE" id="PS50887"/>
    </source>
</evidence>
<dbReference type="Gene3D" id="3.30.450.20">
    <property type="entry name" value="PAS domain"/>
    <property type="match status" value="1"/>
</dbReference>
<comment type="caution">
    <text evidence="10">The sequence shown here is derived from an EMBL/GenBank/DDBJ whole genome shotgun (WGS) entry which is preliminary data.</text>
</comment>
<evidence type="ECO:0000259" key="7">
    <source>
        <dbReference type="PROSITE" id="PS50839"/>
    </source>
</evidence>
<dbReference type="PANTHER" id="PTHR44757:SF2">
    <property type="entry name" value="BIOFILM ARCHITECTURE MAINTENANCE PROTEIN MBAA"/>
    <property type="match status" value="1"/>
</dbReference>
<dbReference type="Gene3D" id="3.30.450.350">
    <property type="entry name" value="CHASE domain"/>
    <property type="match status" value="1"/>
</dbReference>
<evidence type="ECO:0000256" key="1">
    <source>
        <dbReference type="ARBA" id="ARBA00004370"/>
    </source>
</evidence>
<dbReference type="NCBIfam" id="TIGR00254">
    <property type="entry name" value="GGDEF"/>
    <property type="match status" value="1"/>
</dbReference>
<dbReference type="InterPro" id="IPR052155">
    <property type="entry name" value="Biofilm_reg_signaling"/>
</dbReference>
<dbReference type="CDD" id="cd01948">
    <property type="entry name" value="EAL"/>
    <property type="match status" value="1"/>
</dbReference>
<keyword evidence="11" id="KW-1185">Reference proteome</keyword>
<gene>
    <name evidence="10" type="ORF">OM076_42215</name>
</gene>
<evidence type="ECO:0000256" key="2">
    <source>
        <dbReference type="ARBA" id="ARBA00022692"/>
    </source>
</evidence>